<accession>A0A7H9CGZ9</accession>
<keyword evidence="6" id="KW-0175">Coiled coil</keyword>
<evidence type="ECO:0000256" key="3">
    <source>
        <dbReference type="ARBA" id="ARBA00022692"/>
    </source>
</evidence>
<dbReference type="RefSeq" id="WP_179975789.1">
    <property type="nucleotide sequence ID" value="NZ_CP049075.1"/>
</dbReference>
<organism evidence="8 9">
    <name type="scientific">Candidatus Campylobacter infans</name>
    <dbReference type="NCBI Taxonomy" id="2561898"/>
    <lineage>
        <taxon>Bacteria</taxon>
        <taxon>Pseudomonadati</taxon>
        <taxon>Campylobacterota</taxon>
        <taxon>Epsilonproteobacteria</taxon>
        <taxon>Campylobacterales</taxon>
        <taxon>Campylobacteraceae</taxon>
        <taxon>Campylobacter</taxon>
    </lineage>
</organism>
<keyword evidence="4 7" id="KW-1133">Transmembrane helix</keyword>
<dbReference type="Proteomes" id="UP000509414">
    <property type="component" value="Chromosome"/>
</dbReference>
<evidence type="ECO:0000313" key="9">
    <source>
        <dbReference type="Proteomes" id="UP000509414"/>
    </source>
</evidence>
<proteinExistence type="inferred from homology"/>
<name>A0A7H9CGZ9_9BACT</name>
<keyword evidence="3 7" id="KW-0812">Transmembrane</keyword>
<dbReference type="GO" id="GO:0016020">
    <property type="term" value="C:membrane"/>
    <property type="evidence" value="ECO:0007669"/>
    <property type="project" value="UniProtKB-SubCell"/>
</dbReference>
<dbReference type="PANTHER" id="PTHR34478:SF1">
    <property type="entry name" value="PROTEIN LEMA"/>
    <property type="match status" value="1"/>
</dbReference>
<reference evidence="8 9" key="1">
    <citation type="submission" date="2020-02" db="EMBL/GenBank/DDBJ databases">
        <title>Complete genome sequence of the novel Campylobacter species Candidatus Campylobacter infans.</title>
        <authorList>
            <person name="Duim B."/>
            <person name="Zomer A."/>
            <person name="van der Graaf L."/>
            <person name="Wagenaar J."/>
        </authorList>
    </citation>
    <scope>NUCLEOTIDE SEQUENCE [LARGE SCALE GENOMIC DNA]</scope>
    <source>
        <strain evidence="8 9">19S00001</strain>
    </source>
</reference>
<comment type="similarity">
    <text evidence="2">Belongs to the LemA family.</text>
</comment>
<evidence type="ECO:0000256" key="1">
    <source>
        <dbReference type="ARBA" id="ARBA00004167"/>
    </source>
</evidence>
<feature type="coiled-coil region" evidence="6">
    <location>
        <begin position="120"/>
        <end position="147"/>
    </location>
</feature>
<dbReference type="InterPro" id="IPR023353">
    <property type="entry name" value="LemA-like_dom_sf"/>
</dbReference>
<dbReference type="InterPro" id="IPR007156">
    <property type="entry name" value="MamQ_LemA"/>
</dbReference>
<comment type="subcellular location">
    <subcellularLocation>
        <location evidence="1">Membrane</location>
        <topology evidence="1">Single-pass membrane protein</topology>
    </subcellularLocation>
</comment>
<dbReference type="AlphaFoldDB" id="A0A7H9CGZ9"/>
<dbReference type="Pfam" id="PF04011">
    <property type="entry name" value="LemA"/>
    <property type="match status" value="1"/>
</dbReference>
<evidence type="ECO:0000313" key="8">
    <source>
        <dbReference type="EMBL" id="QLI05252.1"/>
    </source>
</evidence>
<keyword evidence="9" id="KW-1185">Reference proteome</keyword>
<evidence type="ECO:0000256" key="5">
    <source>
        <dbReference type="ARBA" id="ARBA00023136"/>
    </source>
</evidence>
<keyword evidence="5 7" id="KW-0472">Membrane</keyword>
<evidence type="ECO:0000256" key="6">
    <source>
        <dbReference type="SAM" id="Coils"/>
    </source>
</evidence>
<dbReference type="EMBL" id="CP049075">
    <property type="protein sequence ID" value="QLI05252.1"/>
    <property type="molecule type" value="Genomic_DNA"/>
</dbReference>
<sequence length="198" mass="22470">MIISLSILAVLIAIIFYIISIYNRLVELSNRAKGAFAQIDVQLKRRYDLIPNLIEVAKKYMQHEKETFLGVTNARNYAKSALEAAAQNADAKNIAKLNNAESSLLGSLKGLNIQMEAYPELKANETMMQLNDELSSTENKIAFARQSYNDSVMNYNVFKQSFPCNIVAGFFTKYRDDMGMLEFNEDRKTLENAPKVEF</sequence>
<dbReference type="PANTHER" id="PTHR34478">
    <property type="entry name" value="PROTEIN LEMA"/>
    <property type="match status" value="1"/>
</dbReference>
<evidence type="ECO:0000256" key="2">
    <source>
        <dbReference type="ARBA" id="ARBA00008854"/>
    </source>
</evidence>
<evidence type="ECO:0000256" key="4">
    <source>
        <dbReference type="ARBA" id="ARBA00022989"/>
    </source>
</evidence>
<protein>
    <submittedName>
        <fullName evidence="8">LemA protein</fullName>
    </submittedName>
</protein>
<dbReference type="SUPFAM" id="SSF140478">
    <property type="entry name" value="LemA-like"/>
    <property type="match status" value="1"/>
</dbReference>
<dbReference type="KEGG" id="cinf:CINF_0731"/>
<feature type="transmembrane region" description="Helical" evidence="7">
    <location>
        <begin position="6"/>
        <end position="25"/>
    </location>
</feature>
<evidence type="ECO:0000256" key="7">
    <source>
        <dbReference type="SAM" id="Phobius"/>
    </source>
</evidence>
<dbReference type="Gene3D" id="1.20.1440.20">
    <property type="entry name" value="LemA-like domain"/>
    <property type="match status" value="1"/>
</dbReference>
<gene>
    <name evidence="8" type="primary">lemA</name>
    <name evidence="8" type="ORF">CINF_0731</name>
</gene>